<dbReference type="PANTHER" id="PTHR38733:SF1">
    <property type="entry name" value="TYPE IV METHYL-DIRECTED RESTRICTION ENZYME ECOKMCRBC"/>
    <property type="match status" value="1"/>
</dbReference>
<dbReference type="KEGG" id="smon:AWR27_12115"/>
<dbReference type="Proteomes" id="UP000187941">
    <property type="component" value="Chromosome"/>
</dbReference>
<keyword evidence="1" id="KW-0255">Endonuclease</keyword>
<protein>
    <submittedName>
        <fullName evidence="1">Restriction endonuclease</fullName>
    </submittedName>
</protein>
<evidence type="ECO:0000313" key="2">
    <source>
        <dbReference type="Proteomes" id="UP000187941"/>
    </source>
</evidence>
<organism evidence="1 2">
    <name type="scientific">Spirosoma montaniterrae</name>
    <dbReference type="NCBI Taxonomy" id="1178516"/>
    <lineage>
        <taxon>Bacteria</taxon>
        <taxon>Pseudomonadati</taxon>
        <taxon>Bacteroidota</taxon>
        <taxon>Cytophagia</taxon>
        <taxon>Cytophagales</taxon>
        <taxon>Cytophagaceae</taxon>
        <taxon>Spirosoma</taxon>
    </lineage>
</organism>
<dbReference type="EMBL" id="CP014263">
    <property type="protein sequence ID" value="AQG80007.1"/>
    <property type="molecule type" value="Genomic_DNA"/>
</dbReference>
<dbReference type="STRING" id="1178516.AWR27_12115"/>
<dbReference type="REBASE" id="189558">
    <property type="entry name" value="SmoDY10McrCP"/>
</dbReference>
<gene>
    <name evidence="1" type="ORF">AWR27_12115</name>
</gene>
<dbReference type="OrthoDB" id="307209at2"/>
<dbReference type="Pfam" id="PF10117">
    <property type="entry name" value="McrBC"/>
    <property type="match status" value="1"/>
</dbReference>
<keyword evidence="1" id="KW-0540">Nuclease</keyword>
<accession>A0A1P9WX93</accession>
<dbReference type="AlphaFoldDB" id="A0A1P9WX93"/>
<keyword evidence="2" id="KW-1185">Reference proteome</keyword>
<proteinExistence type="predicted"/>
<dbReference type="InterPro" id="IPR019292">
    <property type="entry name" value="McrC"/>
</dbReference>
<keyword evidence="1" id="KW-0378">Hydrolase</keyword>
<reference evidence="1 2" key="1">
    <citation type="submission" date="2016-01" db="EMBL/GenBank/DDBJ databases">
        <authorList>
            <person name="Oliw E.H."/>
        </authorList>
    </citation>
    <scope>NUCLEOTIDE SEQUENCE [LARGE SCALE GENOMIC DNA]</scope>
    <source>
        <strain evidence="1 2">DY10</strain>
    </source>
</reference>
<name>A0A1P9WX93_9BACT</name>
<dbReference type="PANTHER" id="PTHR38733">
    <property type="entry name" value="PROTEIN MCRC"/>
    <property type="match status" value="1"/>
</dbReference>
<sequence>MPQLTVYENDRLVSGSAVAGLPFDGVPVDDLLFQQLRQLAFTLDGADSLFLVGIYKGVEYVQLRNYVGLLPVSNGVQLEILPNITDAANPRTTLLYMLRHLRQSPLRSLANARSAATSLPLWEVFVSSFLHTLDVLSRQGFQRAYIPVDSNERYWRGQFQPARQLRENAQHAERLAVRHDVLTASVPPNRVLKTTLLFLENRVQAESNKRRIRQHLWTLADVPPAESIAEDLRASQRQTRLFLRYEPALRWAKALLTEQGLGARTGRVDEMALLFPMERVFEDYVAHGLRTYWPNTGAVAVQEASAHLVDEHAGTPKFKLRPDIIVRQADRTLLFDTKWKRITGDRPGNGNYGIEQADLYQLYAYGKKYAASDLFLVYPANETFREPLPVFGYDAQTRLHVVPFSPTNPLAQEVEKLARYALES</sequence>
<dbReference type="GO" id="GO:0004519">
    <property type="term" value="F:endonuclease activity"/>
    <property type="evidence" value="ECO:0007669"/>
    <property type="project" value="UniProtKB-KW"/>
</dbReference>
<evidence type="ECO:0000313" key="1">
    <source>
        <dbReference type="EMBL" id="AQG80007.1"/>
    </source>
</evidence>
<dbReference type="RefSeq" id="WP_077131436.1">
    <property type="nucleotide sequence ID" value="NZ_CP014263.1"/>
</dbReference>